<protein>
    <submittedName>
        <fullName evidence="3">Uncharacterized protein</fullName>
    </submittedName>
</protein>
<feature type="region of interest" description="Disordered" evidence="1">
    <location>
        <begin position="173"/>
        <end position="207"/>
    </location>
</feature>
<dbReference type="Proteomes" id="UP000887574">
    <property type="component" value="Unplaced"/>
</dbReference>
<dbReference type="AlphaFoldDB" id="A0A915E2E2"/>
<proteinExistence type="predicted"/>
<feature type="compositionally biased region" description="Polar residues" evidence="1">
    <location>
        <begin position="174"/>
        <end position="199"/>
    </location>
</feature>
<reference evidence="3" key="1">
    <citation type="submission" date="2022-11" db="UniProtKB">
        <authorList>
            <consortium name="WormBaseParasite"/>
        </authorList>
    </citation>
    <scope>IDENTIFICATION</scope>
</reference>
<accession>A0A915E2E2</accession>
<evidence type="ECO:0000313" key="2">
    <source>
        <dbReference type="Proteomes" id="UP000887574"/>
    </source>
</evidence>
<keyword evidence="2" id="KW-1185">Reference proteome</keyword>
<evidence type="ECO:0000313" key="3">
    <source>
        <dbReference type="WBParaSite" id="jg25476"/>
    </source>
</evidence>
<evidence type="ECO:0000256" key="1">
    <source>
        <dbReference type="SAM" id="MobiDB-lite"/>
    </source>
</evidence>
<organism evidence="2 3">
    <name type="scientific">Ditylenchus dipsaci</name>
    <dbReference type="NCBI Taxonomy" id="166011"/>
    <lineage>
        <taxon>Eukaryota</taxon>
        <taxon>Metazoa</taxon>
        <taxon>Ecdysozoa</taxon>
        <taxon>Nematoda</taxon>
        <taxon>Chromadorea</taxon>
        <taxon>Rhabditida</taxon>
        <taxon>Tylenchina</taxon>
        <taxon>Tylenchomorpha</taxon>
        <taxon>Sphaerularioidea</taxon>
        <taxon>Anguinidae</taxon>
        <taxon>Anguininae</taxon>
        <taxon>Ditylenchus</taxon>
    </lineage>
</organism>
<name>A0A915E2E2_9BILA</name>
<sequence length="829" mass="93716">MTSLEQFRGYVVMKGKSIATRMIFYYLRKEMISSLISGTFGEIKGYACDAGFSLSDVEDCPLITEVVEDQFLSKNAYVGLTYCVNPERFSISDYSKVDTQTAQAQADMILLYREGVVDSATNAMFIDFVLKTYCTTRVDRLIYIPMANSKQGLVISTFEAFVGTIFGSTEKHSQSSSVETAGSTTPNNVSLPNSPQMNLTRGGGRKRKKTALVDCSLSPAVASDSSECRVSLSVSPLIPSKKHGTIVARKIEEEIELFRSASRNLAPPYVERIAIEKLHQWTAMREVDQDHVDKIYHLCVTNLWNKTKTSFVVSQMEQDQFFVLDGNHRLAAFVRINNELLVDKKPAFMKQIVCRVYGKLSIQQQLGVLKSVEQTEIHLPFFLVDKVRVVRRYLENRQIKYPMDQVEKQTGLLREILPGAQPYVAKLASMPTEHWNSVADVLKLFNKGFIKEKKSQKKVGVPEDYSKAYKVDNHLDLHSGQFWINFNGAYRKNSTKALQVLSSLAEKDVKSVELELKDVCPDLVSFLQKNGDLFFLSAEELSVELLGRLFLRSDFTMLARHAGKSSIHCRYGFFSCSSYQPKLFDRTTKKVTVEELKDKILHELNLSDMAEVEVVQFNYNAIIEYLSSSSLIVLDGKQDTGCALRYLCTADVDGYRLLVVLNSSFPETTDVAQQLFVALPRISSQNFRGSQNRSFHFILLLVVESLYLFSDETSVFLEKLPQSVPVALFYSKDSNQPMNGGSLLQEMHRCNLCFSDVVMGAEFDELYKLVGSQDYVSVVAQLSPENDFLLDSVLRNMRGFKKIVLLVTSVEHKARVENKVDERRRGSDI</sequence>
<dbReference type="WBParaSite" id="jg25476">
    <property type="protein sequence ID" value="jg25476"/>
    <property type="gene ID" value="jg25476"/>
</dbReference>